<gene>
    <name evidence="1" type="ORF">A4V09_23970</name>
</gene>
<dbReference type="EMBL" id="CP015405">
    <property type="protein sequence ID" value="ARE64883.1"/>
    <property type="molecule type" value="Genomic_DNA"/>
</dbReference>
<accession>A0A1V0QEQ1</accession>
<sequence length="63" mass="7383">MIKLTVYHGTDCIFQDIDLHKSIGGRDFGCGFYTTRLRRRLRAGREAKRYGTKVNLHMSMCMR</sequence>
<proteinExistence type="predicted"/>
<dbReference type="KEGG" id="byl:A4V09_23970"/>
<keyword evidence="2" id="KW-1185">Reference proteome</keyword>
<dbReference type="Proteomes" id="UP000092574">
    <property type="component" value="Chromosome"/>
</dbReference>
<dbReference type="STRING" id="1796616.A4V09_23970"/>
<dbReference type="InterPro" id="IPR025051">
    <property type="entry name" value="DUF3990"/>
</dbReference>
<evidence type="ECO:0000313" key="1">
    <source>
        <dbReference type="EMBL" id="ARE64883.1"/>
    </source>
</evidence>
<protein>
    <submittedName>
        <fullName evidence="1">Uncharacterized protein</fullName>
    </submittedName>
</protein>
<organism evidence="1 2">
    <name type="scientific">Blautia pseudococcoides</name>
    <dbReference type="NCBI Taxonomy" id="1796616"/>
    <lineage>
        <taxon>Bacteria</taxon>
        <taxon>Bacillati</taxon>
        <taxon>Bacillota</taxon>
        <taxon>Clostridia</taxon>
        <taxon>Lachnospirales</taxon>
        <taxon>Lachnospiraceae</taxon>
        <taxon>Blautia</taxon>
    </lineage>
</organism>
<evidence type="ECO:0000313" key="2">
    <source>
        <dbReference type="Proteomes" id="UP000092574"/>
    </source>
</evidence>
<name>A0A1V0QEQ1_9FIRM</name>
<dbReference type="Pfam" id="PF13151">
    <property type="entry name" value="DUF3990"/>
    <property type="match status" value="1"/>
</dbReference>
<dbReference type="AlphaFoldDB" id="A0A1V0QEQ1"/>
<reference evidence="1" key="1">
    <citation type="submission" date="2017-04" db="EMBL/GenBank/DDBJ databases">
        <title>Complete Genome Sequences of Twelve Strains of a Stable Defined Moderately Diverse Mouse Microbiota 2 (sDMDMm2).</title>
        <authorList>
            <person name="Uchimura Y."/>
            <person name="Wyss M."/>
            <person name="Brugiroux S."/>
            <person name="Limenitakis J.P."/>
            <person name="Stecher B."/>
            <person name="McCoy K.D."/>
            <person name="Macpherson A.J."/>
        </authorList>
    </citation>
    <scope>NUCLEOTIDE SEQUENCE</scope>
    <source>
        <strain evidence="1">YL58</strain>
    </source>
</reference>